<comment type="cofactor">
    <cofactor evidence="11">
        <name>Mg(2+)</name>
        <dbReference type="ChEBI" id="CHEBI:18420"/>
    </cofactor>
    <text evidence="11">Binds 1 Mg(2+) ion per subunit.</text>
</comment>
<dbReference type="UniPathway" id="UPA00053">
    <property type="reaction ID" value="UER00088"/>
</dbReference>
<dbReference type="Pfam" id="PF01202">
    <property type="entry name" value="SKI"/>
    <property type="match status" value="1"/>
</dbReference>
<dbReference type="OrthoDB" id="9800332at2"/>
<keyword evidence="6 11" id="KW-0547">Nucleotide-binding</keyword>
<feature type="binding site" evidence="11">
    <location>
        <position position="42"/>
    </location>
    <ligand>
        <name>substrate</name>
    </ligand>
</feature>
<dbReference type="PANTHER" id="PTHR21087">
    <property type="entry name" value="SHIKIMATE KINASE"/>
    <property type="match status" value="1"/>
</dbReference>
<comment type="caution">
    <text evidence="12">The sequence shown here is derived from an EMBL/GenBank/DDBJ whole genome shotgun (WGS) entry which is preliminary data.</text>
</comment>
<protein>
    <recommendedName>
        <fullName evidence="3 11">Shikimate kinase</fullName>
        <shortName evidence="11">SK</shortName>
        <ecNumber evidence="3 11">2.7.1.71</ecNumber>
    </recommendedName>
</protein>
<feature type="binding site" evidence="11">
    <location>
        <position position="145"/>
    </location>
    <ligand>
        <name>substrate</name>
    </ligand>
</feature>
<evidence type="ECO:0000256" key="10">
    <source>
        <dbReference type="ARBA" id="ARBA00048567"/>
    </source>
</evidence>
<evidence type="ECO:0000256" key="9">
    <source>
        <dbReference type="ARBA" id="ARBA00023141"/>
    </source>
</evidence>
<comment type="similarity">
    <text evidence="2 11">Belongs to the shikimate kinase family.</text>
</comment>
<comment type="caution">
    <text evidence="11">Lacks conserved residue(s) required for the propagation of feature annotation.</text>
</comment>
<comment type="function">
    <text evidence="11">Catalyzes the specific phosphorylation of the 3-hydroxyl group of shikimic acid using ATP as a cosubstrate.</text>
</comment>
<name>A0A265N9T3_9BACI</name>
<dbReference type="GO" id="GO:0009423">
    <property type="term" value="P:chorismate biosynthetic process"/>
    <property type="evidence" value="ECO:0007669"/>
    <property type="project" value="UniProtKB-UniRule"/>
</dbReference>
<sequence length="177" mass="20528">MMNSCISTKEKNIVLIGFMGAGKTTIGKLVAEKLSRDFVDIDEEIEREFQIPTTEIFKQYGENYFRKKEKEVIEKYCKEKMKIISVGGGAFLQKEVRDICLIECTVFFLDLSWDAWKDRISLLIDSRPVLQGKSMDEIKALFYNRQSIYEKNHYKVLTDNLNPEEAANSIIHLLQQG</sequence>
<feature type="binding site" evidence="11">
    <location>
        <position position="66"/>
    </location>
    <ligand>
        <name>substrate</name>
    </ligand>
</feature>
<evidence type="ECO:0000313" key="12">
    <source>
        <dbReference type="EMBL" id="OZU88753.1"/>
    </source>
</evidence>
<dbReference type="PANTHER" id="PTHR21087:SF16">
    <property type="entry name" value="SHIKIMATE KINASE 1, CHLOROPLASTIC"/>
    <property type="match status" value="1"/>
</dbReference>
<keyword evidence="11" id="KW-0479">Metal-binding</keyword>
<comment type="subunit">
    <text evidence="11">Monomer.</text>
</comment>
<keyword evidence="9 11" id="KW-0057">Aromatic amino acid biosynthesis</keyword>
<keyword evidence="4 11" id="KW-0028">Amino-acid biosynthesis</keyword>
<comment type="pathway">
    <text evidence="1 11">Metabolic intermediate biosynthesis; chorismate biosynthesis; chorismate from D-erythrose 4-phosphate and phosphoenolpyruvate: step 5/7.</text>
</comment>
<proteinExistence type="inferred from homology"/>
<comment type="subcellular location">
    <subcellularLocation>
        <location evidence="11">Cytoplasm</location>
    </subcellularLocation>
</comment>
<dbReference type="Proteomes" id="UP000216498">
    <property type="component" value="Unassembled WGS sequence"/>
</dbReference>
<evidence type="ECO:0000313" key="13">
    <source>
        <dbReference type="Proteomes" id="UP000216498"/>
    </source>
</evidence>
<dbReference type="InterPro" id="IPR000623">
    <property type="entry name" value="Shikimate_kinase/TSH1"/>
</dbReference>
<keyword evidence="5 11" id="KW-0808">Transferase</keyword>
<dbReference type="GO" id="GO:0008652">
    <property type="term" value="P:amino acid biosynthetic process"/>
    <property type="evidence" value="ECO:0007669"/>
    <property type="project" value="UniProtKB-KW"/>
</dbReference>
<dbReference type="SUPFAM" id="SSF52540">
    <property type="entry name" value="P-loop containing nucleoside triphosphate hydrolases"/>
    <property type="match status" value="1"/>
</dbReference>
<dbReference type="GO" id="GO:0004765">
    <property type="term" value="F:shikimate kinase activity"/>
    <property type="evidence" value="ECO:0007669"/>
    <property type="project" value="UniProtKB-UniRule"/>
</dbReference>
<keyword evidence="11" id="KW-0460">Magnesium</keyword>
<dbReference type="InterPro" id="IPR027417">
    <property type="entry name" value="P-loop_NTPase"/>
</dbReference>
<feature type="binding site" evidence="11">
    <location>
        <position position="24"/>
    </location>
    <ligand>
        <name>Mg(2+)</name>
        <dbReference type="ChEBI" id="CHEBI:18420"/>
    </ligand>
</feature>
<dbReference type="EMBL" id="NPMS01000004">
    <property type="protein sequence ID" value="OZU88753.1"/>
    <property type="molecule type" value="Genomic_DNA"/>
</dbReference>
<dbReference type="GO" id="GO:0009073">
    <property type="term" value="P:aromatic amino acid family biosynthetic process"/>
    <property type="evidence" value="ECO:0007669"/>
    <property type="project" value="UniProtKB-KW"/>
</dbReference>
<dbReference type="EC" id="2.7.1.71" evidence="3 11"/>
<dbReference type="Gene3D" id="3.40.50.300">
    <property type="entry name" value="P-loop containing nucleotide triphosphate hydrolases"/>
    <property type="match status" value="1"/>
</dbReference>
<evidence type="ECO:0000256" key="5">
    <source>
        <dbReference type="ARBA" id="ARBA00022679"/>
    </source>
</evidence>
<keyword evidence="8 11" id="KW-0067">ATP-binding</keyword>
<dbReference type="GO" id="GO:0000287">
    <property type="term" value="F:magnesium ion binding"/>
    <property type="evidence" value="ECO:0007669"/>
    <property type="project" value="UniProtKB-UniRule"/>
</dbReference>
<evidence type="ECO:0000256" key="7">
    <source>
        <dbReference type="ARBA" id="ARBA00022777"/>
    </source>
</evidence>
<feature type="binding site" evidence="11">
    <location>
        <position position="127"/>
    </location>
    <ligand>
        <name>ATP</name>
        <dbReference type="ChEBI" id="CHEBI:30616"/>
    </ligand>
</feature>
<keyword evidence="7 11" id="KW-0418">Kinase</keyword>
<accession>A0A265N9T3</accession>
<feature type="binding site" evidence="11">
    <location>
        <begin position="20"/>
        <end position="25"/>
    </location>
    <ligand>
        <name>ATP</name>
        <dbReference type="ChEBI" id="CHEBI:30616"/>
    </ligand>
</feature>
<evidence type="ECO:0000256" key="4">
    <source>
        <dbReference type="ARBA" id="ARBA00022605"/>
    </source>
</evidence>
<dbReference type="GO" id="GO:0005829">
    <property type="term" value="C:cytosol"/>
    <property type="evidence" value="ECO:0007669"/>
    <property type="project" value="TreeGrafter"/>
</dbReference>
<dbReference type="PROSITE" id="PS01128">
    <property type="entry name" value="SHIKIMATE_KINASE"/>
    <property type="match status" value="1"/>
</dbReference>
<dbReference type="InterPro" id="IPR023000">
    <property type="entry name" value="Shikimate_kinase_CS"/>
</dbReference>
<keyword evidence="13" id="KW-1185">Reference proteome</keyword>
<evidence type="ECO:0000256" key="6">
    <source>
        <dbReference type="ARBA" id="ARBA00022741"/>
    </source>
</evidence>
<comment type="catalytic activity">
    <reaction evidence="10 11">
        <text>shikimate + ATP = 3-phosphoshikimate + ADP + H(+)</text>
        <dbReference type="Rhea" id="RHEA:13121"/>
        <dbReference type="ChEBI" id="CHEBI:15378"/>
        <dbReference type="ChEBI" id="CHEBI:30616"/>
        <dbReference type="ChEBI" id="CHEBI:36208"/>
        <dbReference type="ChEBI" id="CHEBI:145989"/>
        <dbReference type="ChEBI" id="CHEBI:456216"/>
        <dbReference type="EC" id="2.7.1.71"/>
    </reaction>
</comment>
<keyword evidence="11" id="KW-0963">Cytoplasm</keyword>
<evidence type="ECO:0000256" key="8">
    <source>
        <dbReference type="ARBA" id="ARBA00022840"/>
    </source>
</evidence>
<dbReference type="HAMAP" id="MF_00109">
    <property type="entry name" value="Shikimate_kinase"/>
    <property type="match status" value="1"/>
</dbReference>
<evidence type="ECO:0000256" key="3">
    <source>
        <dbReference type="ARBA" id="ARBA00012154"/>
    </source>
</evidence>
<dbReference type="CDD" id="cd00464">
    <property type="entry name" value="SK"/>
    <property type="match status" value="1"/>
</dbReference>
<evidence type="ECO:0000256" key="2">
    <source>
        <dbReference type="ARBA" id="ARBA00006997"/>
    </source>
</evidence>
<reference evidence="12 13" key="1">
    <citation type="submission" date="2017-08" db="EMBL/GenBank/DDBJ databases">
        <title>Virgibacillus indicus sp. nov. and Virgibacillus profoundi sp. nov, two moderately halophilic bacteria isolated from marine sediment by using the Microfluidic Streak Plate.</title>
        <authorList>
            <person name="Xu B."/>
            <person name="Hu B."/>
            <person name="Wang J."/>
            <person name="Zhu Y."/>
            <person name="Huang L."/>
            <person name="Du W."/>
            <person name="Huang Y."/>
        </authorList>
    </citation>
    <scope>NUCLEOTIDE SEQUENCE [LARGE SCALE GENOMIC DNA]</scope>
    <source>
        <strain evidence="12 13">IO3-P2-C2</strain>
    </source>
</reference>
<dbReference type="InterPro" id="IPR031322">
    <property type="entry name" value="Shikimate/glucono_kinase"/>
</dbReference>
<organism evidence="12 13">
    <name type="scientific">Virgibacillus indicus</name>
    <dbReference type="NCBI Taxonomy" id="2024554"/>
    <lineage>
        <taxon>Bacteria</taxon>
        <taxon>Bacillati</taxon>
        <taxon>Bacillota</taxon>
        <taxon>Bacilli</taxon>
        <taxon>Bacillales</taxon>
        <taxon>Bacillaceae</taxon>
        <taxon>Virgibacillus</taxon>
    </lineage>
</organism>
<dbReference type="PRINTS" id="PR01100">
    <property type="entry name" value="SHIKIMTKNASE"/>
</dbReference>
<evidence type="ECO:0000256" key="1">
    <source>
        <dbReference type="ARBA" id="ARBA00004842"/>
    </source>
</evidence>
<dbReference type="AlphaFoldDB" id="A0A265N9T3"/>
<dbReference type="GO" id="GO:0005524">
    <property type="term" value="F:ATP binding"/>
    <property type="evidence" value="ECO:0007669"/>
    <property type="project" value="UniProtKB-UniRule"/>
</dbReference>
<dbReference type="RefSeq" id="WP_094885845.1">
    <property type="nucleotide sequence ID" value="NZ_NPMS01000004.1"/>
</dbReference>
<evidence type="ECO:0000256" key="11">
    <source>
        <dbReference type="HAMAP-Rule" id="MF_00109"/>
    </source>
</evidence>
<gene>
    <name evidence="11" type="primary">aroK</name>
    <name evidence="12" type="ORF">CIL03_10730</name>
</gene>
<feature type="binding site" evidence="11">
    <location>
        <position position="88"/>
    </location>
    <ligand>
        <name>substrate</name>
    </ligand>
</feature>